<dbReference type="Pfam" id="PF02799">
    <property type="entry name" value="NMT_C"/>
    <property type="match status" value="1"/>
</dbReference>
<dbReference type="OrthoDB" id="60315at2759"/>
<dbReference type="GeneID" id="33554543"/>
<evidence type="ECO:0000313" key="13">
    <source>
        <dbReference type="Proteomes" id="UP000193218"/>
    </source>
</evidence>
<dbReference type="Gene3D" id="3.40.630.30">
    <property type="match status" value="2"/>
</dbReference>
<comment type="caution">
    <text evidence="12">The sequence shown here is derived from an EMBL/GenBank/DDBJ whole genome shotgun (WGS) entry which is preliminary data.</text>
</comment>
<comment type="subunit">
    <text evidence="2">Monomer.</text>
</comment>
<feature type="compositionally biased region" description="Polar residues" evidence="9">
    <location>
        <begin position="11"/>
        <end position="22"/>
    </location>
</feature>
<evidence type="ECO:0000313" key="12">
    <source>
        <dbReference type="EMBL" id="ORX37031.1"/>
    </source>
</evidence>
<keyword evidence="6 7" id="KW-0012">Acyltransferase</keyword>
<dbReference type="SUPFAM" id="SSF55729">
    <property type="entry name" value="Acyl-CoA N-acyltransferases (Nat)"/>
    <property type="match status" value="2"/>
</dbReference>
<dbReference type="PANTHER" id="PTHR11377:SF5">
    <property type="entry name" value="GLYCYLPEPTIDE N-TETRADECANOYLTRANSFERASE"/>
    <property type="match status" value="1"/>
</dbReference>
<accession>A0A1Y1UG42</accession>
<reference evidence="12 13" key="1">
    <citation type="submission" date="2017-03" db="EMBL/GenBank/DDBJ databases">
        <title>Widespread Adenine N6-methylation of Active Genes in Fungi.</title>
        <authorList>
            <consortium name="DOE Joint Genome Institute"/>
            <person name="Mondo S.J."/>
            <person name="Dannebaum R.O."/>
            <person name="Kuo R.C."/>
            <person name="Louie K.B."/>
            <person name="Bewick A.J."/>
            <person name="Labutti K."/>
            <person name="Haridas S."/>
            <person name="Kuo A."/>
            <person name="Salamov A."/>
            <person name="Ahrendt S.R."/>
            <person name="Lau R."/>
            <person name="Bowen B.P."/>
            <person name="Lipzen A."/>
            <person name="Sullivan W."/>
            <person name="Andreopoulos W.B."/>
            <person name="Clum A."/>
            <person name="Lindquist E."/>
            <person name="Daum C."/>
            <person name="Northen T.R."/>
            <person name="Ramamoorthy G."/>
            <person name="Schmitz R.J."/>
            <person name="Gryganskyi A."/>
            <person name="Culley D."/>
            <person name="Magnuson J."/>
            <person name="James T.Y."/>
            <person name="O'Malley M.A."/>
            <person name="Stajich J.E."/>
            <person name="Spatafora J.W."/>
            <person name="Visel A."/>
            <person name="Grigoriev I.V."/>
        </authorList>
    </citation>
    <scope>NUCLEOTIDE SEQUENCE [LARGE SCALE GENOMIC DNA]</scope>
    <source>
        <strain evidence="12 13">NRRL Y-17943</strain>
    </source>
</reference>
<dbReference type="EC" id="2.3.1.97" evidence="3 7"/>
<dbReference type="Pfam" id="PF01233">
    <property type="entry name" value="NMT"/>
    <property type="match status" value="1"/>
</dbReference>
<evidence type="ECO:0000256" key="4">
    <source>
        <dbReference type="ARBA" id="ARBA00022240"/>
    </source>
</evidence>
<name>A0A1Y1UG42_9TREE</name>
<dbReference type="GO" id="GO:0005737">
    <property type="term" value="C:cytoplasm"/>
    <property type="evidence" value="ECO:0007669"/>
    <property type="project" value="TreeGrafter"/>
</dbReference>
<evidence type="ECO:0000259" key="11">
    <source>
        <dbReference type="Pfam" id="PF02799"/>
    </source>
</evidence>
<keyword evidence="5 7" id="KW-0808">Transferase</keyword>
<sequence>MPIPPDESHPVDTSSGPSSQTPAAAGVPQNVIDKFQQLGEEAAAEEQDDDDAGAEDEAGDDDEEDENGLGRAAGDSSNKKKKKKKKKKGKAGRAVDRLKEIASGSAPQQVVDAVRNEMDGGGKEVTDEEIKKALRAVDLMKLLDGQVALGNKSNTKALGEHKFWNTQPVPQTLSASIAGNAPVEDVTEEGPIDPIKTPQEVRQEPLPLPSGFEWTQIDITNEEQCKEVYVLLSENYVEDDDASLRFRYSAEFLHWSLTAPGYVPDWHIGVRVAKTGKLVAFISGIKVEIRVRAKSFDAAEINFLCVHKKLRSKRLAPVLIKEVTRRCNLVDIWQAIYTAGVVLPTPFSAARYYHRSLNPVKLVDIGFSPLGRNQTITRLVKQCAVPPHTQTPGLREMVKADVPQVGTLLRKYLARFDIYQTFSKDEEIEHWFLSGQGVNESGMRVKQVTWAYVIEDPTTHLITDLVSFYSLPSSIMNHKKYDVLEAAYLFYYASDAIFSPCGSSDDAATHEVKAKQKLGERLNALMGDLLILAKNAGFDVVNALTILDNNTFLDDQKFGGGNGFLVSRSN</sequence>
<feature type="domain" description="Glycylpeptide N-tetradecanoyltransferase C-terminal" evidence="11">
    <location>
        <begin position="364"/>
        <end position="565"/>
    </location>
</feature>
<feature type="compositionally biased region" description="Basic and acidic residues" evidence="9">
    <location>
        <begin position="1"/>
        <end position="10"/>
    </location>
</feature>
<protein>
    <recommendedName>
        <fullName evidence="4 7">Glycylpeptide N-tetradecanoyltransferase</fullName>
        <ecNumber evidence="3 7">2.3.1.97</ecNumber>
    </recommendedName>
</protein>
<dbReference type="InterPro" id="IPR022678">
    <property type="entry name" value="NMT_CS"/>
</dbReference>
<evidence type="ECO:0000259" key="10">
    <source>
        <dbReference type="Pfam" id="PF01233"/>
    </source>
</evidence>
<evidence type="ECO:0000256" key="1">
    <source>
        <dbReference type="ARBA" id="ARBA00009469"/>
    </source>
</evidence>
<dbReference type="PANTHER" id="PTHR11377">
    <property type="entry name" value="N-MYRISTOYL TRANSFERASE"/>
    <property type="match status" value="1"/>
</dbReference>
<evidence type="ECO:0000256" key="2">
    <source>
        <dbReference type="ARBA" id="ARBA00011245"/>
    </source>
</evidence>
<organism evidence="12 13">
    <name type="scientific">Kockovaella imperatae</name>
    <dbReference type="NCBI Taxonomy" id="4999"/>
    <lineage>
        <taxon>Eukaryota</taxon>
        <taxon>Fungi</taxon>
        <taxon>Dikarya</taxon>
        <taxon>Basidiomycota</taxon>
        <taxon>Agaricomycotina</taxon>
        <taxon>Tremellomycetes</taxon>
        <taxon>Tremellales</taxon>
        <taxon>Cuniculitremaceae</taxon>
        <taxon>Kockovaella</taxon>
    </lineage>
</organism>
<dbReference type="RefSeq" id="XP_021871069.1">
    <property type="nucleotide sequence ID" value="XM_022012735.1"/>
</dbReference>
<feature type="region of interest" description="Disordered" evidence="9">
    <location>
        <begin position="1"/>
        <end position="111"/>
    </location>
</feature>
<dbReference type="FunCoup" id="A0A1Y1UG42">
    <property type="interactions" value="626"/>
</dbReference>
<dbReference type="PROSITE" id="PS00975">
    <property type="entry name" value="NMT_1"/>
    <property type="match status" value="1"/>
</dbReference>
<feature type="domain" description="Glycylpeptide N-tetradecanoyltransferase N-terminal" evidence="10">
    <location>
        <begin position="191"/>
        <end position="348"/>
    </location>
</feature>
<feature type="compositionally biased region" description="Basic residues" evidence="9">
    <location>
        <begin position="79"/>
        <end position="91"/>
    </location>
</feature>
<dbReference type="FunFam" id="3.40.630.30:FF:000042">
    <property type="entry name" value="Glycylpeptide N-tetradecanoyltransferase"/>
    <property type="match status" value="1"/>
</dbReference>
<dbReference type="InterPro" id="IPR022676">
    <property type="entry name" value="NMT_N"/>
</dbReference>
<comment type="catalytic activity">
    <reaction evidence="7">
        <text>N-terminal glycyl-[protein] + tetradecanoyl-CoA = N-tetradecanoylglycyl-[protein] + CoA + H(+)</text>
        <dbReference type="Rhea" id="RHEA:15521"/>
        <dbReference type="Rhea" id="RHEA-COMP:12666"/>
        <dbReference type="Rhea" id="RHEA-COMP:12667"/>
        <dbReference type="ChEBI" id="CHEBI:15378"/>
        <dbReference type="ChEBI" id="CHEBI:57287"/>
        <dbReference type="ChEBI" id="CHEBI:57385"/>
        <dbReference type="ChEBI" id="CHEBI:64723"/>
        <dbReference type="ChEBI" id="CHEBI:133050"/>
        <dbReference type="EC" id="2.3.1.97"/>
    </reaction>
</comment>
<feature type="compositionally biased region" description="Acidic residues" evidence="9">
    <location>
        <begin position="42"/>
        <end position="67"/>
    </location>
</feature>
<evidence type="ECO:0000256" key="7">
    <source>
        <dbReference type="RuleBase" id="RU000586"/>
    </source>
</evidence>
<dbReference type="Proteomes" id="UP000193218">
    <property type="component" value="Unassembled WGS sequence"/>
</dbReference>
<dbReference type="InterPro" id="IPR022677">
    <property type="entry name" value="NMT_C"/>
</dbReference>
<evidence type="ECO:0000256" key="8">
    <source>
        <dbReference type="RuleBase" id="RU004178"/>
    </source>
</evidence>
<dbReference type="GO" id="GO:0004379">
    <property type="term" value="F:glycylpeptide N-tetradecanoyltransferase activity"/>
    <property type="evidence" value="ECO:0007669"/>
    <property type="project" value="UniProtKB-EC"/>
</dbReference>
<evidence type="ECO:0000256" key="3">
    <source>
        <dbReference type="ARBA" id="ARBA00012923"/>
    </source>
</evidence>
<dbReference type="STRING" id="4999.A0A1Y1UG42"/>
<evidence type="ECO:0000256" key="9">
    <source>
        <dbReference type="SAM" id="MobiDB-lite"/>
    </source>
</evidence>
<comment type="similarity">
    <text evidence="1 8">Belongs to the NMT family.</text>
</comment>
<dbReference type="InterPro" id="IPR016181">
    <property type="entry name" value="Acyl_CoA_acyltransferase"/>
</dbReference>
<comment type="function">
    <text evidence="7">Adds a myristoyl group to the N-terminal glycine residue of certain cellular proteins.</text>
</comment>
<dbReference type="InParanoid" id="A0A1Y1UG42"/>
<dbReference type="EMBL" id="NBSH01000006">
    <property type="protein sequence ID" value="ORX37031.1"/>
    <property type="molecule type" value="Genomic_DNA"/>
</dbReference>
<evidence type="ECO:0000256" key="5">
    <source>
        <dbReference type="ARBA" id="ARBA00022679"/>
    </source>
</evidence>
<dbReference type="AlphaFoldDB" id="A0A1Y1UG42"/>
<keyword evidence="13" id="KW-1185">Reference proteome</keyword>
<gene>
    <name evidence="12" type="ORF">BD324DRAFT_422390</name>
</gene>
<dbReference type="InterPro" id="IPR000903">
    <property type="entry name" value="NMT"/>
</dbReference>
<evidence type="ECO:0000256" key="6">
    <source>
        <dbReference type="ARBA" id="ARBA00023315"/>
    </source>
</evidence>
<proteinExistence type="inferred from homology"/>